<proteinExistence type="predicted"/>
<dbReference type="Proteomes" id="UP000756921">
    <property type="component" value="Unassembled WGS sequence"/>
</dbReference>
<accession>A0A9P6G6J3</accession>
<feature type="region of interest" description="Disordered" evidence="1">
    <location>
        <begin position="28"/>
        <end position="50"/>
    </location>
</feature>
<dbReference type="AlphaFoldDB" id="A0A9P6G6J3"/>
<evidence type="ECO:0000256" key="1">
    <source>
        <dbReference type="SAM" id="MobiDB-lite"/>
    </source>
</evidence>
<reference evidence="2" key="1">
    <citation type="journal article" date="2020" name="Mol. Plant Microbe Interact.">
        <title>Genome Sequence of the Biocontrol Agent Coniothyrium minitans strain Conio (IMI 134523).</title>
        <authorList>
            <person name="Patel D."/>
            <person name="Shittu T.A."/>
            <person name="Baroncelli R."/>
            <person name="Muthumeenakshi S."/>
            <person name="Osborne T.H."/>
            <person name="Janganan T.K."/>
            <person name="Sreenivasaprasad S."/>
        </authorList>
    </citation>
    <scope>NUCLEOTIDE SEQUENCE</scope>
    <source>
        <strain evidence="2">Conio</strain>
    </source>
</reference>
<name>A0A9P6G6J3_9PLEO</name>
<organism evidence="2 3">
    <name type="scientific">Paraphaeosphaeria minitans</name>
    <dbReference type="NCBI Taxonomy" id="565426"/>
    <lineage>
        <taxon>Eukaryota</taxon>
        <taxon>Fungi</taxon>
        <taxon>Dikarya</taxon>
        <taxon>Ascomycota</taxon>
        <taxon>Pezizomycotina</taxon>
        <taxon>Dothideomycetes</taxon>
        <taxon>Pleosporomycetidae</taxon>
        <taxon>Pleosporales</taxon>
        <taxon>Massarineae</taxon>
        <taxon>Didymosphaeriaceae</taxon>
        <taxon>Paraphaeosphaeria</taxon>
    </lineage>
</organism>
<sequence length="478" mass="53418">MIGMSSVSSSSKSPWGKDILSSIYSPSSSIPPTVERTPNPEHSGHWDSLAGWRVPRDSSTASYSVAAAVSAGAASIISSASSVLSSAPSAATPSTATASSASTPVPIKVHNIIVTHLTTTMTWPRFNLRLWPNAHTALASTTPSLWASLVLSVPLVLYAAWLVTRSRTFTAYLEARTRDARARQTFPSLWNTRDHWVLSSLMSLWLRDCIPGDGPWRGRNARSLRDKQDKAALQKLVRMGIYPLFIQDGGLRTTEVRKGGLGPWGGWTCRLWKQSKKRAVFEFAVPRARGWIVQDEAVMDAKEKARRKTDDDYIQFVYHLCHSKNLRRAARWRVAVSGQEWVRGQDRLLGLTQRQSKAEPDHSVPWEMGATSSIRAFLPFKGDRILRVGVKIDRIWGIVANWLVDTRLLTTIHVPVVRIEAPDSQYIELDKEILLIAQESGLDTDWDETLANFELRKAYRRAELDPVELLPADFLTIN</sequence>
<gene>
    <name evidence="2" type="ORF">PMIN01_12312</name>
</gene>
<protein>
    <submittedName>
        <fullName evidence="2">Uncharacterized protein</fullName>
    </submittedName>
</protein>
<evidence type="ECO:0000313" key="2">
    <source>
        <dbReference type="EMBL" id="KAF9729448.1"/>
    </source>
</evidence>
<evidence type="ECO:0000313" key="3">
    <source>
        <dbReference type="Proteomes" id="UP000756921"/>
    </source>
</evidence>
<comment type="caution">
    <text evidence="2">The sequence shown here is derived from an EMBL/GenBank/DDBJ whole genome shotgun (WGS) entry which is preliminary data.</text>
</comment>
<dbReference type="OrthoDB" id="3770097at2759"/>
<dbReference type="EMBL" id="WJXW01000016">
    <property type="protein sequence ID" value="KAF9729448.1"/>
    <property type="molecule type" value="Genomic_DNA"/>
</dbReference>
<keyword evidence="3" id="KW-1185">Reference proteome</keyword>